<dbReference type="Proteomes" id="UP000218151">
    <property type="component" value="Unassembled WGS sequence"/>
</dbReference>
<gene>
    <name evidence="1" type="ORF">CKY28_17820</name>
</gene>
<name>A0A2A2SAQ6_9SPHN</name>
<dbReference type="AlphaFoldDB" id="A0A2A2SAQ6"/>
<proteinExistence type="predicted"/>
<sequence>MPLGDNSSLYTTSERVDIAFNNSNDEYDTFDYSALAVSFYFGNGTTADDSLVNFGKNDTVVNFKQIFDGNGDGIVAFGGNGVLDIDRTGSGGNRAGEAQITVNSGDADILALRYLGSKGGDPNGNGGHVYADASTRLAGFTEGTVSNDNFNAATGNFTYFYDTALGLNLGGDTITGFGAGDRIVTTTRIHNGPDAGALITFGANGVLDLPGEMDGVKGDIGPAQGGQIDFGGSVSSLVLLNTVAGDGVTYYYYGVA</sequence>
<evidence type="ECO:0000313" key="1">
    <source>
        <dbReference type="EMBL" id="PAX06337.1"/>
    </source>
</evidence>
<reference evidence="2" key="1">
    <citation type="submission" date="2017-09" db="EMBL/GenBank/DDBJ databases">
        <authorList>
            <person name="Feng G."/>
            <person name="Zhu H."/>
        </authorList>
    </citation>
    <scope>NUCLEOTIDE SEQUENCE [LARGE SCALE GENOMIC DNA]</scope>
    <source>
        <strain evidence="2">1PNM-20</strain>
    </source>
</reference>
<keyword evidence="2" id="KW-1185">Reference proteome</keyword>
<comment type="caution">
    <text evidence="1">The sequence shown here is derived from an EMBL/GenBank/DDBJ whole genome shotgun (WGS) entry which is preliminary data.</text>
</comment>
<protein>
    <submittedName>
        <fullName evidence="1">Uncharacterized protein</fullName>
    </submittedName>
</protein>
<evidence type="ECO:0000313" key="2">
    <source>
        <dbReference type="Proteomes" id="UP000218151"/>
    </source>
</evidence>
<accession>A0A2A2SAQ6</accession>
<dbReference type="EMBL" id="NSLI01000008">
    <property type="protein sequence ID" value="PAX06337.1"/>
    <property type="molecule type" value="Genomic_DNA"/>
</dbReference>
<organism evidence="1 2">
    <name type="scientific">Sphingomonas lenta</name>
    <dbReference type="NCBI Taxonomy" id="1141887"/>
    <lineage>
        <taxon>Bacteria</taxon>
        <taxon>Pseudomonadati</taxon>
        <taxon>Pseudomonadota</taxon>
        <taxon>Alphaproteobacteria</taxon>
        <taxon>Sphingomonadales</taxon>
        <taxon>Sphingomonadaceae</taxon>
        <taxon>Sphingomonas</taxon>
    </lineage>
</organism>